<comment type="caution">
    <text evidence="2">The sequence shown here is derived from an EMBL/GenBank/DDBJ whole genome shotgun (WGS) entry which is preliminary data.</text>
</comment>
<name>A0A0G0UGV5_9BACT</name>
<dbReference type="Pfam" id="PF04230">
    <property type="entry name" value="PS_pyruv_trans"/>
    <property type="match status" value="1"/>
</dbReference>
<proteinExistence type="predicted"/>
<dbReference type="AlphaFoldDB" id="A0A0G0UGV5"/>
<evidence type="ECO:0000259" key="1">
    <source>
        <dbReference type="Pfam" id="PF04230"/>
    </source>
</evidence>
<organism evidence="2 3">
    <name type="scientific">Candidatus Curtissbacteria bacterium GW2011_GWA1_41_11</name>
    <dbReference type="NCBI Taxonomy" id="1618409"/>
    <lineage>
        <taxon>Bacteria</taxon>
        <taxon>Candidatus Curtissiibacteriota</taxon>
    </lineage>
</organism>
<accession>A0A0G0UGV5</accession>
<reference evidence="2 3" key="1">
    <citation type="journal article" date="2015" name="Nature">
        <title>rRNA introns, odd ribosomes, and small enigmatic genomes across a large radiation of phyla.</title>
        <authorList>
            <person name="Brown C.T."/>
            <person name="Hug L.A."/>
            <person name="Thomas B.C."/>
            <person name="Sharon I."/>
            <person name="Castelle C.J."/>
            <person name="Singh A."/>
            <person name="Wilkins M.J."/>
            <person name="Williams K.H."/>
            <person name="Banfield J.F."/>
        </authorList>
    </citation>
    <scope>NUCLEOTIDE SEQUENCE [LARGE SCALE GENOMIC DNA]</scope>
</reference>
<keyword evidence="2" id="KW-0808">Transferase</keyword>
<evidence type="ECO:0000313" key="2">
    <source>
        <dbReference type="EMBL" id="KKR86711.1"/>
    </source>
</evidence>
<feature type="domain" description="Polysaccharide pyruvyl transferase" evidence="1">
    <location>
        <begin position="14"/>
        <end position="309"/>
    </location>
</feature>
<protein>
    <submittedName>
        <fullName evidence="2">Polysaccharide pyruvyl transferase</fullName>
    </submittedName>
</protein>
<dbReference type="PANTHER" id="PTHR36836:SF1">
    <property type="entry name" value="COLANIC ACID BIOSYNTHESIS PROTEIN WCAK"/>
    <property type="match status" value="1"/>
</dbReference>
<dbReference type="PANTHER" id="PTHR36836">
    <property type="entry name" value="COLANIC ACID BIOSYNTHESIS PROTEIN WCAK"/>
    <property type="match status" value="1"/>
</dbReference>
<sequence length="387" mass="44314">MKKLLITAFIGSANLGDNAIFVAISQHLLSNKTISLSAFTSNIRRHTHMEPVRFIQTINPIRIISEIARCDLLVIGGGGIIQDETTAYNLIRHTYKALIAILLRKKFMFYAVGVSRLRSLVNRMLARFVLERAVAVTVRDEESKNIIRSLGVDREVFVTADPVVNLRINKLAPFPKSPKRYIVVCLRHWFDINRYIPVAVVNKIHYRSQTNKKKYEAFLAVIAPFFDWLVSRYNYTIMFMPFFDQRDDVVHADVMKHMKQPDSCINIGRQPSLEEVYTRIAGASFVLGMRLHSLIISSTQNTPFIALTYARKVSSFVDELSLSTYSLGLEKLTVSELEDVCIKLHSERTHIQSTLKRRFAVLQRREKSNVRILRKVLTAASILPQEC</sequence>
<dbReference type="InterPro" id="IPR007345">
    <property type="entry name" value="Polysacch_pyruvyl_Trfase"/>
</dbReference>
<dbReference type="Proteomes" id="UP000034854">
    <property type="component" value="Unassembled WGS sequence"/>
</dbReference>
<dbReference type="EMBL" id="LCAG01000011">
    <property type="protein sequence ID" value="KKR86711.1"/>
    <property type="molecule type" value="Genomic_DNA"/>
</dbReference>
<dbReference type="GO" id="GO:0016740">
    <property type="term" value="F:transferase activity"/>
    <property type="evidence" value="ECO:0007669"/>
    <property type="project" value="UniProtKB-KW"/>
</dbReference>
<evidence type="ECO:0000313" key="3">
    <source>
        <dbReference type="Proteomes" id="UP000034854"/>
    </source>
</evidence>
<gene>
    <name evidence="2" type="ORF">UU34_C0011G0017</name>
</gene>